<evidence type="ECO:0000256" key="3">
    <source>
        <dbReference type="ARBA" id="ARBA00022452"/>
    </source>
</evidence>
<dbReference type="InterPro" id="IPR012910">
    <property type="entry name" value="Plug_dom"/>
</dbReference>
<keyword evidence="5 9" id="KW-0798">TonB box</keyword>
<dbReference type="EMBL" id="JACNEP010000004">
    <property type="protein sequence ID" value="MBC3765579.1"/>
    <property type="molecule type" value="Genomic_DNA"/>
</dbReference>
<keyword evidence="6 8" id="KW-0472">Membrane</keyword>
<feature type="domain" description="TonB-dependent receptor plug" evidence="12">
    <location>
        <begin position="63"/>
        <end position="188"/>
    </location>
</feature>
<evidence type="ECO:0000313" key="14">
    <source>
        <dbReference type="Proteomes" id="UP000601768"/>
    </source>
</evidence>
<keyword evidence="14" id="KW-1185">Reference proteome</keyword>
<dbReference type="Gene3D" id="2.40.170.20">
    <property type="entry name" value="TonB-dependent receptor, beta-barrel domain"/>
    <property type="match status" value="1"/>
</dbReference>
<evidence type="ECO:0000259" key="11">
    <source>
        <dbReference type="Pfam" id="PF00593"/>
    </source>
</evidence>
<dbReference type="Gene3D" id="2.170.130.10">
    <property type="entry name" value="TonB-dependent receptor, plug domain"/>
    <property type="match status" value="1"/>
</dbReference>
<keyword evidence="13" id="KW-0675">Receptor</keyword>
<evidence type="ECO:0000256" key="1">
    <source>
        <dbReference type="ARBA" id="ARBA00004571"/>
    </source>
</evidence>
<comment type="similarity">
    <text evidence="8 9">Belongs to the TonB-dependent receptor family.</text>
</comment>
<evidence type="ECO:0000256" key="4">
    <source>
        <dbReference type="ARBA" id="ARBA00022692"/>
    </source>
</evidence>
<dbReference type="Proteomes" id="UP000601768">
    <property type="component" value="Unassembled WGS sequence"/>
</dbReference>
<evidence type="ECO:0000256" key="6">
    <source>
        <dbReference type="ARBA" id="ARBA00023136"/>
    </source>
</evidence>
<accession>A0A8J6LXH1</accession>
<dbReference type="InterPro" id="IPR036942">
    <property type="entry name" value="Beta-barrel_TonB_sf"/>
</dbReference>
<dbReference type="GO" id="GO:0009279">
    <property type="term" value="C:cell outer membrane"/>
    <property type="evidence" value="ECO:0007669"/>
    <property type="project" value="UniProtKB-SubCell"/>
</dbReference>
<dbReference type="PANTHER" id="PTHR47234">
    <property type="match status" value="1"/>
</dbReference>
<keyword evidence="2 8" id="KW-0813">Transport</keyword>
<dbReference type="InterPro" id="IPR039426">
    <property type="entry name" value="TonB-dep_rcpt-like"/>
</dbReference>
<evidence type="ECO:0000256" key="7">
    <source>
        <dbReference type="ARBA" id="ARBA00023237"/>
    </source>
</evidence>
<dbReference type="AlphaFoldDB" id="A0A8J6LXH1"/>
<feature type="domain" description="TonB-dependent receptor-like beta-barrel" evidence="11">
    <location>
        <begin position="450"/>
        <end position="962"/>
    </location>
</feature>
<comment type="subcellular location">
    <subcellularLocation>
        <location evidence="1 8">Cell outer membrane</location>
        <topology evidence="1 8">Multi-pass membrane protein</topology>
    </subcellularLocation>
</comment>
<dbReference type="SUPFAM" id="SSF56935">
    <property type="entry name" value="Porins"/>
    <property type="match status" value="1"/>
</dbReference>
<reference evidence="13" key="1">
    <citation type="journal article" date="2018" name="Int. J. Syst. Evol. Microbiol.">
        <title>Neptunicella marina gen. nov., sp. nov., isolated from surface seawater.</title>
        <authorList>
            <person name="Liu X."/>
            <person name="Lai Q."/>
            <person name="Du Y."/>
            <person name="Zhang X."/>
            <person name="Liu Z."/>
            <person name="Sun F."/>
            <person name="Shao Z."/>
        </authorList>
    </citation>
    <scope>NUCLEOTIDE SEQUENCE</scope>
    <source>
        <strain evidence="13">S27-2</strain>
    </source>
</reference>
<keyword evidence="7 8" id="KW-0998">Cell outer membrane</keyword>
<evidence type="ECO:0000256" key="2">
    <source>
        <dbReference type="ARBA" id="ARBA00022448"/>
    </source>
</evidence>
<evidence type="ECO:0000256" key="8">
    <source>
        <dbReference type="PROSITE-ProRule" id="PRU01360"/>
    </source>
</evidence>
<dbReference type="RefSeq" id="WP_186506050.1">
    <property type="nucleotide sequence ID" value="NZ_JACNEP010000004.1"/>
</dbReference>
<evidence type="ECO:0000313" key="13">
    <source>
        <dbReference type="EMBL" id="MBC3765579.1"/>
    </source>
</evidence>
<dbReference type="InterPro" id="IPR000531">
    <property type="entry name" value="Beta-barrel_TonB"/>
</dbReference>
<reference evidence="13" key="2">
    <citation type="submission" date="2020-08" db="EMBL/GenBank/DDBJ databases">
        <authorList>
            <person name="Lai Q."/>
        </authorList>
    </citation>
    <scope>NUCLEOTIDE SEQUENCE</scope>
    <source>
        <strain evidence="13">S27-2</strain>
    </source>
</reference>
<feature type="chain" id="PRO_5035229715" evidence="10">
    <location>
        <begin position="33"/>
        <end position="996"/>
    </location>
</feature>
<dbReference type="Pfam" id="PF07715">
    <property type="entry name" value="Plug"/>
    <property type="match status" value="1"/>
</dbReference>
<dbReference type="InterPro" id="IPR037066">
    <property type="entry name" value="Plug_dom_sf"/>
</dbReference>
<protein>
    <submittedName>
        <fullName evidence="13">TonB-dependent receptor</fullName>
    </submittedName>
</protein>
<evidence type="ECO:0000256" key="10">
    <source>
        <dbReference type="SAM" id="SignalP"/>
    </source>
</evidence>
<evidence type="ECO:0000256" key="5">
    <source>
        <dbReference type="ARBA" id="ARBA00023077"/>
    </source>
</evidence>
<dbReference type="PROSITE" id="PS52016">
    <property type="entry name" value="TONB_DEPENDENT_REC_3"/>
    <property type="match status" value="1"/>
</dbReference>
<feature type="signal peptide" evidence="10">
    <location>
        <begin position="1"/>
        <end position="32"/>
    </location>
</feature>
<name>A0A8J6LXH1_9ALTE</name>
<evidence type="ECO:0000256" key="9">
    <source>
        <dbReference type="RuleBase" id="RU003357"/>
    </source>
</evidence>
<keyword evidence="3 8" id="KW-1134">Transmembrane beta strand</keyword>
<sequence>MLNKITKVISNQYSYSISVAVALVAFASHASAQEKQTTPEEESVEKISVVGSQIRGGQVSEALAVSVISAADIAELGIDSGDELLDLIPENGQNFFNEAGNIGGGVNAARGDVGAYNLRNLGTGNTLVLLNGRRLVNAATYQTEEVGGSFVPVNSVNSNTIPVSGLERVEVLRDGASAIYGADAVAGVVNNVLKTDFVGFNVSMRYKGFENLPRDDKTLKLEWGKDFNGGRTNVSAYYNFYDRGRVSSLDDPRWSSSDFRDRIPAGSPWEGDTAFRNDSANSLYGQFDLVKSATSSGLKDHLTDSSGEFETFPAGDARCTYAINEQICGAIDGNGTERFDFNAVGRDLISDLTRNNLFVFVNHDFENGMQSFTELSYYQSSSNITRHPSYSFSTSKLRVGAENYYNPFGPCGSPNRLPDALIPDVPCEGLALTIDNYRFAEKPRVVDVDADTYRVLQGFRGQLGDWDWESAFSYSKASREDVTHNRVSNILMQEALNDSTAAAYNPFSAGVNSNIERALVDVRRDSETTLTTLDAKFSNTDLFTLPGGSASFLVGVDYRRETFKDDRDPRLDGTIVFTDWEGDTYPYVSDVVNSSPTPDNSGERKVTALFTELQLPLMDDFDVQAAVRYENFSDVENTTVGKVAFGWHPSDLFLLRGSWSQAFRAPNLVTINEDMVARNNTRTDWTCVYAAENGGDPDQDILDCTNSTQRIAQGSDKLKPEDSTNTSLGVVLTPTKNLTFTVDYWTIDKNNTIGLLGEENHTILDLVYRLRSGSNCDTNPAVNRVEATDDQIAIYDAAGICPAGDIKYIDDNYTNLDKRTVSGYDVGVYYNEDFSFGTVRFDYNGSFLQKFEQKAGGDALLLVEAQQQGEITEDYPVVGFADLIGKDGNQKQRHHFKLSWRDGDWGASLSGNRIGSFYQSDLTLEDGTKYVIPAMSTYDATVDYRFDISDVRTRVRFGIKNLTDERAPLADDYFGYFSDAHSDLGRNYYLDLKAYF</sequence>
<comment type="caution">
    <text evidence="13">The sequence shown here is derived from an EMBL/GenBank/DDBJ whole genome shotgun (WGS) entry which is preliminary data.</text>
</comment>
<dbReference type="Pfam" id="PF00593">
    <property type="entry name" value="TonB_dep_Rec_b-barrel"/>
    <property type="match status" value="1"/>
</dbReference>
<keyword evidence="10" id="KW-0732">Signal</keyword>
<evidence type="ECO:0000259" key="12">
    <source>
        <dbReference type="Pfam" id="PF07715"/>
    </source>
</evidence>
<dbReference type="PANTHER" id="PTHR47234:SF2">
    <property type="entry name" value="TONB-DEPENDENT RECEPTOR"/>
    <property type="match status" value="1"/>
</dbReference>
<organism evidence="13 14">
    <name type="scientific">Neptunicella marina</name>
    <dbReference type="NCBI Taxonomy" id="2125989"/>
    <lineage>
        <taxon>Bacteria</taxon>
        <taxon>Pseudomonadati</taxon>
        <taxon>Pseudomonadota</taxon>
        <taxon>Gammaproteobacteria</taxon>
        <taxon>Alteromonadales</taxon>
        <taxon>Alteromonadaceae</taxon>
        <taxon>Neptunicella</taxon>
    </lineage>
</organism>
<gene>
    <name evidence="13" type="ORF">H8B19_06805</name>
</gene>
<keyword evidence="4 8" id="KW-0812">Transmembrane</keyword>
<proteinExistence type="inferred from homology"/>